<reference evidence="1 2" key="1">
    <citation type="journal article" date="2006" name="Science">
        <title>Phytophthora genome sequences uncover evolutionary origins and mechanisms of pathogenesis.</title>
        <authorList>
            <person name="Tyler B.M."/>
            <person name="Tripathy S."/>
            <person name="Zhang X."/>
            <person name="Dehal P."/>
            <person name="Jiang R.H."/>
            <person name="Aerts A."/>
            <person name="Arredondo F.D."/>
            <person name="Baxter L."/>
            <person name="Bensasson D."/>
            <person name="Beynon J.L."/>
            <person name="Chapman J."/>
            <person name="Damasceno C.M."/>
            <person name="Dorrance A.E."/>
            <person name="Dou D."/>
            <person name="Dickerman A.W."/>
            <person name="Dubchak I.L."/>
            <person name="Garbelotto M."/>
            <person name="Gijzen M."/>
            <person name="Gordon S.G."/>
            <person name="Govers F."/>
            <person name="Grunwald N.J."/>
            <person name="Huang W."/>
            <person name="Ivors K.L."/>
            <person name="Jones R.W."/>
            <person name="Kamoun S."/>
            <person name="Krampis K."/>
            <person name="Lamour K.H."/>
            <person name="Lee M.K."/>
            <person name="McDonald W.H."/>
            <person name="Medina M."/>
            <person name="Meijer H.J."/>
            <person name="Nordberg E.K."/>
            <person name="Maclean D.J."/>
            <person name="Ospina-Giraldo M.D."/>
            <person name="Morris P.F."/>
            <person name="Phuntumart V."/>
            <person name="Putnam N.H."/>
            <person name="Rash S."/>
            <person name="Rose J.K."/>
            <person name="Sakihama Y."/>
            <person name="Salamov A.A."/>
            <person name="Savidor A."/>
            <person name="Scheuring C.F."/>
            <person name="Smith B.M."/>
            <person name="Sobral B.W."/>
            <person name="Terry A."/>
            <person name="Torto-Alalibo T.A."/>
            <person name="Win J."/>
            <person name="Xu Z."/>
            <person name="Zhang H."/>
            <person name="Grigoriev I.V."/>
            <person name="Rokhsar D.S."/>
            <person name="Boore J.L."/>
        </authorList>
    </citation>
    <scope>NUCLEOTIDE SEQUENCE [LARGE SCALE GENOMIC DNA]</scope>
    <source>
        <strain evidence="1 2">P6497</strain>
    </source>
</reference>
<dbReference type="Proteomes" id="UP000002640">
    <property type="component" value="Unassembled WGS sequence"/>
</dbReference>
<dbReference type="GeneID" id="20644712"/>
<sequence>MNRTSPFGKLRGQVLYNSHQFEGAKSSHVAFDVRRLLGPGGPSTIARTPKTAHIKAQMFMLKHLSSVLVPQFCRLKGSIAESGSDDLLQDYMETTRHKIVIAEVINVRFRGLPDSEISLVPDDWEPYQPKYICTHGWKERDRSTGKRTSHKLRRTECPFQMLAQVVMRRDGTWGIVMKREVYNHNHPVSDGIYRSYPGIRQVPAGSALIPGIELLVNADAGTASIYNYIRENSNHRVTMDDVRVA</sequence>
<dbReference type="InParanoid" id="G4YFZ9"/>
<dbReference type="KEGG" id="psoj:PHYSODRAFT_321745"/>
<dbReference type="PANTHER" id="PTHR31569">
    <property type="entry name" value="SWIM-TYPE DOMAIN-CONTAINING PROTEIN"/>
    <property type="match status" value="1"/>
</dbReference>
<dbReference type="PANTHER" id="PTHR31569:SF4">
    <property type="entry name" value="SWIM-TYPE DOMAIN-CONTAINING PROTEIN"/>
    <property type="match status" value="1"/>
</dbReference>
<dbReference type="EMBL" id="JH159151">
    <property type="protein sequence ID" value="EGZ28047.1"/>
    <property type="molecule type" value="Genomic_DNA"/>
</dbReference>
<dbReference type="InterPro" id="IPR052579">
    <property type="entry name" value="Zinc_finger_SWIM"/>
</dbReference>
<dbReference type="STRING" id="1094619.G4YFZ9"/>
<name>G4YFZ9_PHYSP</name>
<organism evidence="1 2">
    <name type="scientific">Phytophthora sojae (strain P6497)</name>
    <name type="common">Soybean stem and root rot agent</name>
    <name type="synonym">Phytophthora megasperma f. sp. glycines</name>
    <dbReference type="NCBI Taxonomy" id="1094619"/>
    <lineage>
        <taxon>Eukaryota</taxon>
        <taxon>Sar</taxon>
        <taxon>Stramenopiles</taxon>
        <taxon>Oomycota</taxon>
        <taxon>Peronosporomycetes</taxon>
        <taxon>Peronosporales</taxon>
        <taxon>Peronosporaceae</taxon>
        <taxon>Phytophthora</taxon>
    </lineage>
</organism>
<keyword evidence="2" id="KW-1185">Reference proteome</keyword>
<proteinExistence type="predicted"/>
<accession>G4YFZ9</accession>
<evidence type="ECO:0000313" key="2">
    <source>
        <dbReference type="Proteomes" id="UP000002640"/>
    </source>
</evidence>
<gene>
    <name evidence="1" type="ORF">PHYSODRAFT_321745</name>
</gene>
<evidence type="ECO:0008006" key="3">
    <source>
        <dbReference type="Google" id="ProtNLM"/>
    </source>
</evidence>
<dbReference type="AlphaFoldDB" id="G4YFZ9"/>
<protein>
    <recommendedName>
        <fullName evidence="3">FAR1 domain-containing protein</fullName>
    </recommendedName>
</protein>
<dbReference type="RefSeq" id="XP_009515322.1">
    <property type="nucleotide sequence ID" value="XM_009517027.1"/>
</dbReference>
<evidence type="ECO:0000313" key="1">
    <source>
        <dbReference type="EMBL" id="EGZ28047.1"/>
    </source>
</evidence>